<evidence type="ECO:0000256" key="7">
    <source>
        <dbReference type="ARBA" id="ARBA00023235"/>
    </source>
</evidence>
<organism evidence="13 14">
    <name type="scientific">Recurvomyces mirabilis</name>
    <dbReference type="NCBI Taxonomy" id="574656"/>
    <lineage>
        <taxon>Eukaryota</taxon>
        <taxon>Fungi</taxon>
        <taxon>Dikarya</taxon>
        <taxon>Ascomycota</taxon>
        <taxon>Pezizomycotina</taxon>
        <taxon>Dothideomycetes</taxon>
        <taxon>Dothideomycetidae</taxon>
        <taxon>Mycosphaerellales</taxon>
        <taxon>Teratosphaeriaceae</taxon>
        <taxon>Recurvomyces</taxon>
    </lineage>
</organism>
<dbReference type="SUPFAM" id="SSF101233">
    <property type="entry name" value="PWI domain"/>
    <property type="match status" value="1"/>
</dbReference>
<dbReference type="PANTHER" id="PTHR45625">
    <property type="entry name" value="PEPTIDYL-PROLYL CIS-TRANS ISOMERASE-RELATED"/>
    <property type="match status" value="1"/>
</dbReference>
<keyword evidence="6" id="KW-0697">Rotamase</keyword>
<dbReference type="Proteomes" id="UP001274830">
    <property type="component" value="Unassembled WGS sequence"/>
</dbReference>
<dbReference type="GO" id="GO:0003755">
    <property type="term" value="F:peptidyl-prolyl cis-trans isomerase activity"/>
    <property type="evidence" value="ECO:0007669"/>
    <property type="project" value="UniProtKB-KW"/>
</dbReference>
<evidence type="ECO:0000256" key="3">
    <source>
        <dbReference type="ARBA" id="ARBA00022574"/>
    </source>
</evidence>
<feature type="compositionally biased region" description="Basic and acidic residues" evidence="10">
    <location>
        <begin position="210"/>
        <end position="219"/>
    </location>
</feature>
<feature type="domain" description="PWI" evidence="12">
    <location>
        <begin position="16"/>
        <end position="115"/>
    </location>
</feature>
<dbReference type="EC" id="5.2.1.8" evidence="2"/>
<evidence type="ECO:0000256" key="5">
    <source>
        <dbReference type="ARBA" id="ARBA00022737"/>
    </source>
</evidence>
<sequence length="661" mass="74521">MSGKLTTDVDKRLLRTTKFPPEFNMKVDMSKVNIPVIKKWVSDEIERILGSEDDVVTDTIFNLVEGPKYPNIKELQISLNGFLDKEAPKFCECLWKLCISAQDNPAGIPKELLEAKKMELIQERLEEDRAREEARRRQEEDRERDRDIARARDRERRERDERSRGRGGRYGRDSDRRPPRRDSRSPPPRRRDGDDYYRDPPPRIDSYVPSRDRRDTDRPPRRRRSPSRDRTRSPPPRRKRRSTSSPSRSPPRRKRRDSGEDRSRSRDRGEKSSKAKRGDTDRRSRSPHRRRSRSPRRHHRRRRSSSPAGRSRSPPPKRHRRSSRSRSHSSSRKKRVSTDGRDLLAKTKRDEPRLSREPLEAEPTNGGAEECHFSFLGAAIQHAQRTSAAPAQRQEQNTSDLANLAKANVLRAKLLNSSFLLEKRRRDSVISSAAIGKSAHDNGGVQSIPHLTQQITKFTMDKLKSMFKGDKGGEESSHGQQASHQQPIGGGSSAAPATGGSGSGAIPEGVVLHTTLGDITIALFKDQTPRTCKNFAELARTGKYDNVIFHRIISGFMIQGGDPTGTGRGGSSIYGSKFEDEFVPSLRHEDKGTLSMANSGPRTNGSQFFITLGPTPHLNGKHTVFGHVAQGMDVVDKLGAVRVGAGDRPVNEVKIERCSVL</sequence>
<keyword evidence="3" id="KW-0853">WD repeat</keyword>
<keyword evidence="14" id="KW-1185">Reference proteome</keyword>
<dbReference type="InterPro" id="IPR020892">
    <property type="entry name" value="Cyclophilin-type_PPIase_CS"/>
</dbReference>
<gene>
    <name evidence="13" type="ORF">LTR78_008914</name>
</gene>
<dbReference type="PROSITE" id="PS00170">
    <property type="entry name" value="CSA_PPIASE_1"/>
    <property type="match status" value="1"/>
</dbReference>
<dbReference type="GO" id="GO:0071013">
    <property type="term" value="C:catalytic step 2 spliceosome"/>
    <property type="evidence" value="ECO:0007669"/>
    <property type="project" value="TreeGrafter"/>
</dbReference>
<dbReference type="PRINTS" id="PR00153">
    <property type="entry name" value="CSAPPISMRASE"/>
</dbReference>
<dbReference type="AlphaFoldDB" id="A0AAE0TPC4"/>
<evidence type="ECO:0000256" key="9">
    <source>
        <dbReference type="ARBA" id="ARBA00040798"/>
    </source>
</evidence>
<feature type="compositionally biased region" description="Basic residues" evidence="10">
    <location>
        <begin position="285"/>
        <end position="304"/>
    </location>
</feature>
<evidence type="ECO:0000313" key="14">
    <source>
        <dbReference type="Proteomes" id="UP001274830"/>
    </source>
</evidence>
<feature type="compositionally biased region" description="Basic and acidic residues" evidence="10">
    <location>
        <begin position="466"/>
        <end position="477"/>
    </location>
</feature>
<dbReference type="SMART" id="SM00311">
    <property type="entry name" value="PWI"/>
    <property type="match status" value="1"/>
</dbReference>
<dbReference type="GO" id="GO:0006457">
    <property type="term" value="P:protein folding"/>
    <property type="evidence" value="ECO:0007669"/>
    <property type="project" value="InterPro"/>
</dbReference>
<feature type="domain" description="PPIase cyclophilin-type" evidence="11">
    <location>
        <begin position="506"/>
        <end position="660"/>
    </location>
</feature>
<evidence type="ECO:0000256" key="8">
    <source>
        <dbReference type="ARBA" id="ARBA00029569"/>
    </source>
</evidence>
<dbReference type="Pfam" id="PF01480">
    <property type="entry name" value="PWI"/>
    <property type="match status" value="1"/>
</dbReference>
<name>A0AAE0TPC4_9PEZI</name>
<evidence type="ECO:0000256" key="10">
    <source>
        <dbReference type="SAM" id="MobiDB-lite"/>
    </source>
</evidence>
<protein>
    <recommendedName>
        <fullName evidence="9">Peptidyl-prolyl cis-trans isomerase-like 1</fullName>
        <ecNumber evidence="2">5.2.1.8</ecNumber>
    </recommendedName>
    <alternativeName>
        <fullName evidence="8">Rotamase</fullName>
    </alternativeName>
</protein>
<dbReference type="Pfam" id="PF00160">
    <property type="entry name" value="Pro_isomerase"/>
    <property type="match status" value="1"/>
</dbReference>
<keyword evidence="7" id="KW-0413">Isomerase</keyword>
<reference evidence="13" key="1">
    <citation type="submission" date="2023-07" db="EMBL/GenBank/DDBJ databases">
        <title>Black Yeasts Isolated from many extreme environments.</title>
        <authorList>
            <person name="Coleine C."/>
            <person name="Stajich J.E."/>
            <person name="Selbmann L."/>
        </authorList>
    </citation>
    <scope>NUCLEOTIDE SEQUENCE</scope>
    <source>
        <strain evidence="13">CCFEE 5485</strain>
    </source>
</reference>
<evidence type="ECO:0000256" key="6">
    <source>
        <dbReference type="ARBA" id="ARBA00023110"/>
    </source>
</evidence>
<comment type="caution">
    <text evidence="13">The sequence shown here is derived from an EMBL/GenBank/DDBJ whole genome shotgun (WGS) entry which is preliminary data.</text>
</comment>
<feature type="compositionally biased region" description="Basic and acidic residues" evidence="10">
    <location>
        <begin position="336"/>
        <end position="359"/>
    </location>
</feature>
<dbReference type="PROSITE" id="PS50072">
    <property type="entry name" value="CSA_PPIASE_2"/>
    <property type="match status" value="1"/>
</dbReference>
<evidence type="ECO:0000256" key="2">
    <source>
        <dbReference type="ARBA" id="ARBA00013194"/>
    </source>
</evidence>
<dbReference type="InterPro" id="IPR002130">
    <property type="entry name" value="Cyclophilin-type_PPIase_dom"/>
</dbReference>
<proteinExistence type="predicted"/>
<feature type="compositionally biased region" description="Basic and acidic residues" evidence="10">
    <location>
        <begin position="257"/>
        <end position="284"/>
    </location>
</feature>
<feature type="region of interest" description="Disordered" evidence="10">
    <location>
        <begin position="466"/>
        <end position="506"/>
    </location>
</feature>
<keyword evidence="4" id="KW-0507">mRNA processing</keyword>
<dbReference type="InterPro" id="IPR002483">
    <property type="entry name" value="PWI_dom"/>
</dbReference>
<dbReference type="EMBL" id="JAUTXT010000045">
    <property type="protein sequence ID" value="KAK3671279.1"/>
    <property type="molecule type" value="Genomic_DNA"/>
</dbReference>
<dbReference type="Gene3D" id="1.20.1390.10">
    <property type="entry name" value="PWI domain"/>
    <property type="match status" value="1"/>
</dbReference>
<dbReference type="GO" id="GO:0006397">
    <property type="term" value="P:mRNA processing"/>
    <property type="evidence" value="ECO:0007669"/>
    <property type="project" value="UniProtKB-KW"/>
</dbReference>
<dbReference type="InterPro" id="IPR029000">
    <property type="entry name" value="Cyclophilin-like_dom_sf"/>
</dbReference>
<evidence type="ECO:0000256" key="4">
    <source>
        <dbReference type="ARBA" id="ARBA00022664"/>
    </source>
</evidence>
<evidence type="ECO:0000313" key="13">
    <source>
        <dbReference type="EMBL" id="KAK3671279.1"/>
    </source>
</evidence>
<dbReference type="PROSITE" id="PS51025">
    <property type="entry name" value="PWI"/>
    <property type="match status" value="1"/>
</dbReference>
<dbReference type="PANTHER" id="PTHR45625:SF4">
    <property type="entry name" value="PEPTIDYLPROLYL ISOMERASE DOMAIN AND WD REPEAT-CONTAINING PROTEIN 1"/>
    <property type="match status" value="1"/>
</dbReference>
<dbReference type="Gene3D" id="2.40.100.10">
    <property type="entry name" value="Cyclophilin-like"/>
    <property type="match status" value="1"/>
</dbReference>
<evidence type="ECO:0000259" key="12">
    <source>
        <dbReference type="PROSITE" id="PS51025"/>
    </source>
</evidence>
<evidence type="ECO:0000256" key="1">
    <source>
        <dbReference type="ARBA" id="ARBA00000971"/>
    </source>
</evidence>
<feature type="region of interest" description="Disordered" evidence="10">
    <location>
        <begin position="126"/>
        <end position="369"/>
    </location>
</feature>
<dbReference type="InterPro" id="IPR036483">
    <property type="entry name" value="PWI_dom_sf"/>
</dbReference>
<feature type="compositionally biased region" description="Basic and acidic residues" evidence="10">
    <location>
        <begin position="126"/>
        <end position="202"/>
    </location>
</feature>
<accession>A0AAE0TPC4</accession>
<dbReference type="InterPro" id="IPR044666">
    <property type="entry name" value="Cyclophilin_A-like"/>
</dbReference>
<dbReference type="SUPFAM" id="SSF50891">
    <property type="entry name" value="Cyclophilin-like"/>
    <property type="match status" value="1"/>
</dbReference>
<dbReference type="FunFam" id="2.40.100.10:FF:000003">
    <property type="entry name" value="Peptidylprolyl isomerase domain and WD repeat-containing 1"/>
    <property type="match status" value="1"/>
</dbReference>
<feature type="compositionally biased region" description="Basic residues" evidence="10">
    <location>
        <begin position="315"/>
        <end position="335"/>
    </location>
</feature>
<evidence type="ECO:0000259" key="11">
    <source>
        <dbReference type="PROSITE" id="PS50072"/>
    </source>
</evidence>
<keyword evidence="5" id="KW-0677">Repeat</keyword>
<comment type="catalytic activity">
    <reaction evidence="1">
        <text>[protein]-peptidylproline (omega=180) = [protein]-peptidylproline (omega=0)</text>
        <dbReference type="Rhea" id="RHEA:16237"/>
        <dbReference type="Rhea" id="RHEA-COMP:10747"/>
        <dbReference type="Rhea" id="RHEA-COMP:10748"/>
        <dbReference type="ChEBI" id="CHEBI:83833"/>
        <dbReference type="ChEBI" id="CHEBI:83834"/>
        <dbReference type="EC" id="5.2.1.8"/>
    </reaction>
</comment>